<dbReference type="SUPFAM" id="SSF55424">
    <property type="entry name" value="FAD/NAD-linked reductases, dimerisation (C-terminal) domain"/>
    <property type="match status" value="1"/>
</dbReference>
<dbReference type="AlphaFoldDB" id="A0A7X3G931"/>
<evidence type="ECO:0000256" key="1">
    <source>
        <dbReference type="ARBA" id="ARBA00007532"/>
    </source>
</evidence>
<dbReference type="PANTHER" id="PTHR43014:SF4">
    <property type="entry name" value="PYRIDINE NUCLEOTIDE-DISULFIDE OXIDOREDUCTASE RCLA-RELATED"/>
    <property type="match status" value="1"/>
</dbReference>
<evidence type="ECO:0000256" key="11">
    <source>
        <dbReference type="RuleBase" id="RU003691"/>
    </source>
</evidence>
<organism evidence="14 15">
    <name type="scientific">Streptococcus danieliae</name>
    <dbReference type="NCBI Taxonomy" id="747656"/>
    <lineage>
        <taxon>Bacteria</taxon>
        <taxon>Bacillati</taxon>
        <taxon>Bacillota</taxon>
        <taxon>Bacilli</taxon>
        <taxon>Lactobacillales</taxon>
        <taxon>Streptococcaceae</taxon>
        <taxon>Streptococcus</taxon>
    </lineage>
</organism>
<evidence type="ECO:0000259" key="13">
    <source>
        <dbReference type="Pfam" id="PF07992"/>
    </source>
</evidence>
<dbReference type="Pfam" id="PF07992">
    <property type="entry name" value="Pyr_redox_2"/>
    <property type="match status" value="1"/>
</dbReference>
<evidence type="ECO:0000256" key="4">
    <source>
        <dbReference type="ARBA" id="ARBA00022857"/>
    </source>
</evidence>
<feature type="binding site" evidence="9">
    <location>
        <position position="292"/>
    </location>
    <ligand>
        <name>FAD</name>
        <dbReference type="ChEBI" id="CHEBI:57692"/>
    </ligand>
</feature>
<evidence type="ECO:0000256" key="2">
    <source>
        <dbReference type="ARBA" id="ARBA00022630"/>
    </source>
</evidence>
<keyword evidence="6" id="KW-1015">Disulfide bond</keyword>
<evidence type="ECO:0000256" key="10">
    <source>
        <dbReference type="PIRSR" id="PIRSR000350-4"/>
    </source>
</evidence>
<dbReference type="GO" id="GO:0003955">
    <property type="term" value="F:NAD(P)H dehydrogenase (quinone) activity"/>
    <property type="evidence" value="ECO:0007669"/>
    <property type="project" value="TreeGrafter"/>
</dbReference>
<dbReference type="SUPFAM" id="SSF51905">
    <property type="entry name" value="FAD/NAD(P)-binding domain"/>
    <property type="match status" value="1"/>
</dbReference>
<dbReference type="InterPro" id="IPR004099">
    <property type="entry name" value="Pyr_nucl-diS_OxRdtase_dimer"/>
</dbReference>
<dbReference type="InterPro" id="IPR016156">
    <property type="entry name" value="FAD/NAD-linked_Rdtase_dimer_sf"/>
</dbReference>
<comment type="caution">
    <text evidence="14">The sequence shown here is derived from an EMBL/GenBank/DDBJ whole genome shotgun (WGS) entry which is preliminary data.</text>
</comment>
<dbReference type="FunFam" id="3.30.390.30:FF:000001">
    <property type="entry name" value="Dihydrolipoyl dehydrogenase"/>
    <property type="match status" value="1"/>
</dbReference>
<evidence type="ECO:0000256" key="3">
    <source>
        <dbReference type="ARBA" id="ARBA00022827"/>
    </source>
</evidence>
<dbReference type="GO" id="GO:0050660">
    <property type="term" value="F:flavin adenine dinucleotide binding"/>
    <property type="evidence" value="ECO:0007669"/>
    <property type="project" value="TreeGrafter"/>
</dbReference>
<dbReference type="InterPro" id="IPR036188">
    <property type="entry name" value="FAD/NAD-bd_sf"/>
</dbReference>
<evidence type="ECO:0000256" key="6">
    <source>
        <dbReference type="ARBA" id="ARBA00023157"/>
    </source>
</evidence>
<feature type="active site" description="Proton acceptor" evidence="8">
    <location>
        <position position="426"/>
    </location>
</feature>
<feature type="binding site" evidence="9">
    <location>
        <begin position="164"/>
        <end position="171"/>
    </location>
    <ligand>
        <name>NAD(+)</name>
        <dbReference type="ChEBI" id="CHEBI:57540"/>
    </ligand>
</feature>
<dbReference type="InterPro" id="IPR023753">
    <property type="entry name" value="FAD/NAD-binding_dom"/>
</dbReference>
<evidence type="ECO:0000313" key="15">
    <source>
        <dbReference type="Proteomes" id="UP000461595"/>
    </source>
</evidence>
<comment type="cofactor">
    <cofactor evidence="9">
        <name>FAD</name>
        <dbReference type="ChEBI" id="CHEBI:57692"/>
    </cofactor>
    <text evidence="9">Binds 1 FAD per subunit.</text>
</comment>
<feature type="domain" description="FAD/NAD(P)-binding" evidence="13">
    <location>
        <begin position="4"/>
        <end position="302"/>
    </location>
</feature>
<dbReference type="Proteomes" id="UP000461595">
    <property type="component" value="Unassembled WGS sequence"/>
</dbReference>
<dbReference type="InterPro" id="IPR001100">
    <property type="entry name" value="Pyr_nuc-diS_OxRdtase"/>
</dbReference>
<dbReference type="PRINTS" id="PR00368">
    <property type="entry name" value="FADPNR"/>
</dbReference>
<reference evidence="14 15" key="1">
    <citation type="submission" date="2019-12" db="EMBL/GenBank/DDBJ databases">
        <title>Microbes associate with the intestines of laboratory mice.</title>
        <authorList>
            <person name="Navarre W."/>
            <person name="Wong E."/>
        </authorList>
    </citation>
    <scope>NUCLEOTIDE SEQUENCE [LARGE SCALE GENOMIC DNA]</scope>
    <source>
        <strain evidence="14 15">NM51_B2-22</strain>
    </source>
</reference>
<dbReference type="OrthoDB" id="9800167at2"/>
<dbReference type="Gene3D" id="3.30.390.30">
    <property type="match status" value="1"/>
</dbReference>
<accession>A0A7X3G931</accession>
<feature type="domain" description="Pyridine nucleotide-disulphide oxidoreductase dimerisation" evidence="12">
    <location>
        <begin position="328"/>
        <end position="435"/>
    </location>
</feature>
<feature type="binding site" evidence="9">
    <location>
        <position position="251"/>
    </location>
    <ligand>
        <name>NAD(+)</name>
        <dbReference type="ChEBI" id="CHEBI:57540"/>
    </ligand>
</feature>
<keyword evidence="9" id="KW-0547">Nucleotide-binding</keyword>
<dbReference type="PIRSF" id="PIRSF000350">
    <property type="entry name" value="Mercury_reductase_MerA"/>
    <property type="match status" value="1"/>
</dbReference>
<keyword evidence="9" id="KW-0520">NAD</keyword>
<keyword evidence="7 11" id="KW-0676">Redox-active center</keyword>
<dbReference type="RefSeq" id="WP_160333179.1">
    <property type="nucleotide sequence ID" value="NZ_WSRS01000067.1"/>
</dbReference>
<dbReference type="EMBL" id="WSRS01000067">
    <property type="protein sequence ID" value="MVX59401.1"/>
    <property type="molecule type" value="Genomic_DNA"/>
</dbReference>
<name>A0A7X3G931_9STRE</name>
<evidence type="ECO:0000256" key="9">
    <source>
        <dbReference type="PIRSR" id="PIRSR000350-3"/>
    </source>
</evidence>
<dbReference type="NCBIfam" id="NF005572">
    <property type="entry name" value="PRK07251.1"/>
    <property type="match status" value="1"/>
</dbReference>
<evidence type="ECO:0000259" key="12">
    <source>
        <dbReference type="Pfam" id="PF02852"/>
    </source>
</evidence>
<dbReference type="InterPro" id="IPR012999">
    <property type="entry name" value="Pyr_OxRdtase_I_AS"/>
</dbReference>
<dbReference type="Gene3D" id="3.50.50.60">
    <property type="entry name" value="FAD/NAD(P)-binding domain"/>
    <property type="match status" value="2"/>
</dbReference>
<evidence type="ECO:0000313" key="14">
    <source>
        <dbReference type="EMBL" id="MVX59401.1"/>
    </source>
</evidence>
<protein>
    <submittedName>
        <fullName evidence="14">FAD-containing oxidoreductase</fullName>
    </submittedName>
</protein>
<dbReference type="Pfam" id="PF02852">
    <property type="entry name" value="Pyr_redox_dim"/>
    <property type="match status" value="1"/>
</dbReference>
<dbReference type="PANTHER" id="PTHR43014">
    <property type="entry name" value="MERCURIC REDUCTASE"/>
    <property type="match status" value="1"/>
</dbReference>
<keyword evidence="5 11" id="KW-0560">Oxidoreductase</keyword>
<evidence type="ECO:0000256" key="5">
    <source>
        <dbReference type="ARBA" id="ARBA00023002"/>
    </source>
</evidence>
<evidence type="ECO:0000256" key="8">
    <source>
        <dbReference type="PIRSR" id="PIRSR000350-2"/>
    </source>
</evidence>
<dbReference type="PRINTS" id="PR00411">
    <property type="entry name" value="PNDRDTASEI"/>
</dbReference>
<keyword evidence="3 9" id="KW-0274">FAD</keyword>
<gene>
    <name evidence="14" type="ORF">E5983_07105</name>
</gene>
<proteinExistence type="inferred from homology"/>
<sequence length="439" mass="47399">MLHFDLFVIGFGKAGKTLAAKMASQGKKVGLVEQDPAMYGGTCINIGCIPTKTLLRAADQNLSFSQVMAEKEAVTGRLNQKNYAMLEGAGVTLFDASASFLSDKVVQLEAGSERQEVTADTIVINTGAVSNQLPIPGLLESDHVYDSTGIQNLNEQPQHLGVLGAGPIGLEFASLYNKLGSQVTILDASATFLPHSEASLAQLAKGYLEEDGIQIHLGVLTQAISNTTNEKVLLQTNQGDFEFDALLYATGRKPNLQNLDLENTSIALTDRGAIQVDKHCQTTVPGVFAVGDVNGGPQFTYISLDDFRIVYNYLEGDGSYNLENRKHIPNSIFISPTLAQVGLTEAQVQEANLPYKAKEMPVAAMPRGHVDGDLRGAFKCIVNPETKQILGASILAHNAQEIINLITMAMDNEVPYTYLAQQIFTHPTLAENLNDLFNL</sequence>
<feature type="disulfide bond" description="Redox-active" evidence="10">
    <location>
        <begin position="43"/>
        <end position="48"/>
    </location>
</feature>
<feature type="binding site" evidence="9">
    <location>
        <position position="52"/>
    </location>
    <ligand>
        <name>FAD</name>
        <dbReference type="ChEBI" id="CHEBI:57692"/>
    </ligand>
</feature>
<evidence type="ECO:0000256" key="7">
    <source>
        <dbReference type="ARBA" id="ARBA00023284"/>
    </source>
</evidence>
<keyword evidence="4" id="KW-0521">NADP</keyword>
<keyword evidence="2 11" id="KW-0285">Flavoprotein</keyword>
<dbReference type="GO" id="GO:0016668">
    <property type="term" value="F:oxidoreductase activity, acting on a sulfur group of donors, NAD(P) as acceptor"/>
    <property type="evidence" value="ECO:0007669"/>
    <property type="project" value="InterPro"/>
</dbReference>
<dbReference type="PROSITE" id="PS00076">
    <property type="entry name" value="PYRIDINE_REDOX_1"/>
    <property type="match status" value="1"/>
</dbReference>
<comment type="similarity">
    <text evidence="1 11">Belongs to the class-I pyridine nucleotide-disulfide oxidoreductase family.</text>
</comment>